<sequence length="122" mass="14123">MGPNENVLLLDRALDEDFTESLKKLVYEKLEDVPEDSKDWRPGSDNQVLDLVHPSLYPLQYGKTKVMTGNLFEVSKMIVPKDIPTYTNCLGKDYLSEIYQWLPSIFHVSKKDGGTMWTYNLY</sequence>
<protein>
    <recommendedName>
        <fullName evidence="1">DUF4246 domain-containing protein</fullName>
    </recommendedName>
</protein>
<dbReference type="AlphaFoldDB" id="A0A1G4KQ27"/>
<accession>A0A1G4KQ27</accession>
<dbReference type="InterPro" id="IPR025340">
    <property type="entry name" value="DUF4246"/>
</dbReference>
<organism evidence="2 3">
    <name type="scientific">Komagataella phaffii (strain ATCC 76273 / CBS 7435 / CECT 11047 / NRRL Y-11430 / Wegner 21-1)</name>
    <name type="common">Yeast</name>
    <name type="synonym">Pichia pastoris</name>
    <dbReference type="NCBI Taxonomy" id="981350"/>
    <lineage>
        <taxon>Eukaryota</taxon>
        <taxon>Fungi</taxon>
        <taxon>Dikarya</taxon>
        <taxon>Ascomycota</taxon>
        <taxon>Saccharomycotina</taxon>
        <taxon>Pichiomycetes</taxon>
        <taxon>Pichiales</taxon>
        <taxon>Pichiaceae</taxon>
        <taxon>Komagataella</taxon>
    </lineage>
</organism>
<dbReference type="EMBL" id="FR839629">
    <property type="protein sequence ID" value="SCV12112.1"/>
    <property type="molecule type" value="Genomic_DNA"/>
</dbReference>
<reference evidence="2 3" key="1">
    <citation type="journal article" date="2011" name="J. Biotechnol.">
        <title>High-quality genome sequence of Pichia pastoris CBS7435.</title>
        <authorList>
            <person name="Kuberl A."/>
            <person name="Schneider J."/>
            <person name="Thallinger G.G."/>
            <person name="Anderl I."/>
            <person name="Wibberg D."/>
            <person name="Hajek T."/>
            <person name="Jaenicke S."/>
            <person name="Brinkrolf K."/>
            <person name="Goesmann A."/>
            <person name="Szczepanowski R."/>
            <person name="Puhler A."/>
            <person name="Schwab H."/>
            <person name="Glieder A."/>
            <person name="Pichler H."/>
        </authorList>
    </citation>
    <scope>NUCLEOTIDE SEQUENCE [LARGE SCALE GENOMIC DNA]</scope>
    <source>
        <strain evidence="3">ATCC 76273 / CBS 7435 / CECT 11047 / NRRL Y-11430 / Wegner 21-1</strain>
    </source>
</reference>
<keyword evidence="3" id="KW-1185">Reference proteome</keyword>
<proteinExistence type="predicted"/>
<dbReference type="PANTHER" id="PTHR33119:SF1">
    <property type="entry name" value="FE2OG DIOXYGENASE DOMAIN-CONTAINING PROTEIN"/>
    <property type="match status" value="1"/>
</dbReference>
<evidence type="ECO:0000259" key="1">
    <source>
        <dbReference type="Pfam" id="PF14033"/>
    </source>
</evidence>
<dbReference type="PANTHER" id="PTHR33119">
    <property type="entry name" value="IFI3P"/>
    <property type="match status" value="1"/>
</dbReference>
<dbReference type="Proteomes" id="UP000006853">
    <property type="component" value="Chromosome 2"/>
</dbReference>
<feature type="domain" description="DUF4246" evidence="1">
    <location>
        <begin position="5"/>
        <end position="116"/>
    </location>
</feature>
<name>A0A1G4KQ27_KOMPC</name>
<evidence type="ECO:0000313" key="3">
    <source>
        <dbReference type="Proteomes" id="UP000006853"/>
    </source>
</evidence>
<gene>
    <name evidence="2" type="ordered locus">PP7435_Chr2-1173</name>
</gene>
<reference evidence="2 3" key="2">
    <citation type="journal article" date="2016" name="FEMS Yeast Res.">
        <title>Curation of the genome annotation of Pichia pastoris (Komagataella phaffii) CBS7435 from gene level to protein function.</title>
        <authorList>
            <person name="Valli M."/>
            <person name="Tatto N.E."/>
            <person name="Peymann A."/>
            <person name="Gruber C."/>
            <person name="Landes N."/>
            <person name="Ekker H."/>
            <person name="Thallinger G.G."/>
            <person name="Mattanovich D."/>
            <person name="Gasser B."/>
            <person name="Graf A.B."/>
        </authorList>
    </citation>
    <scope>GENOME REANNOTATION</scope>
    <source>
        <strain evidence="2 3">ATCC 76273 / CBS 7435 / CECT 11047 / NRRL Y-11430 / Wegner 21-1</strain>
    </source>
</reference>
<evidence type="ECO:0000313" key="2">
    <source>
        <dbReference type="EMBL" id="SCV12112.1"/>
    </source>
</evidence>
<dbReference type="InterPro" id="IPR049192">
    <property type="entry name" value="DUF4246_C"/>
</dbReference>
<dbReference type="Pfam" id="PF14033">
    <property type="entry name" value="DUF4246"/>
    <property type="match status" value="1"/>
</dbReference>